<keyword evidence="1" id="KW-1133">Transmembrane helix</keyword>
<proteinExistence type="predicted"/>
<keyword evidence="1" id="KW-0812">Transmembrane</keyword>
<keyword evidence="3" id="KW-1185">Reference proteome</keyword>
<comment type="caution">
    <text evidence="2">The sequence shown here is derived from an EMBL/GenBank/DDBJ whole genome shotgun (WGS) entry which is preliminary data.</text>
</comment>
<keyword evidence="1" id="KW-0472">Membrane</keyword>
<dbReference type="Proteomes" id="UP000295110">
    <property type="component" value="Unassembled WGS sequence"/>
</dbReference>
<protein>
    <submittedName>
        <fullName evidence="2">Uncharacterized protein DUF3149</fullName>
    </submittedName>
</protein>
<feature type="transmembrane region" description="Helical" evidence="1">
    <location>
        <begin position="23"/>
        <end position="44"/>
    </location>
</feature>
<evidence type="ECO:0000313" key="3">
    <source>
        <dbReference type="Proteomes" id="UP000295110"/>
    </source>
</evidence>
<dbReference type="InterPro" id="IPR021494">
    <property type="entry name" value="DUF3149"/>
</dbReference>
<organism evidence="2 3">
    <name type="scientific">Roseateles saccharophilus</name>
    <name type="common">Pseudomonas saccharophila</name>
    <dbReference type="NCBI Taxonomy" id="304"/>
    <lineage>
        <taxon>Bacteria</taxon>
        <taxon>Pseudomonadati</taxon>
        <taxon>Pseudomonadota</taxon>
        <taxon>Betaproteobacteria</taxon>
        <taxon>Burkholderiales</taxon>
        <taxon>Sphaerotilaceae</taxon>
        <taxon>Roseateles</taxon>
    </lineage>
</organism>
<accession>A0A4R3VI98</accession>
<reference evidence="2 3" key="1">
    <citation type="submission" date="2019-03" db="EMBL/GenBank/DDBJ databases">
        <title>Genomic Encyclopedia of Type Strains, Phase IV (KMG-IV): sequencing the most valuable type-strain genomes for metagenomic binning, comparative biology and taxonomic classification.</title>
        <authorList>
            <person name="Goeker M."/>
        </authorList>
    </citation>
    <scope>NUCLEOTIDE SEQUENCE [LARGE SCALE GENOMIC DNA]</scope>
    <source>
        <strain evidence="2 3">DSM 654</strain>
    </source>
</reference>
<evidence type="ECO:0000256" key="1">
    <source>
        <dbReference type="SAM" id="Phobius"/>
    </source>
</evidence>
<sequence length="58" mass="6870">MVFQNEEYEMSAFKGLLTSDVGLMSLAVLLFMFGMGGFYVRYFLRHMREDERRARGQH</sequence>
<dbReference type="AlphaFoldDB" id="A0A4R3VI98"/>
<gene>
    <name evidence="2" type="ORF">EV671_1003153</name>
</gene>
<dbReference type="Pfam" id="PF11346">
    <property type="entry name" value="DUF3149"/>
    <property type="match status" value="1"/>
</dbReference>
<name>A0A4R3VI98_ROSSA</name>
<evidence type="ECO:0000313" key="2">
    <source>
        <dbReference type="EMBL" id="TCV03498.1"/>
    </source>
</evidence>
<dbReference type="EMBL" id="SMBU01000003">
    <property type="protein sequence ID" value="TCV03498.1"/>
    <property type="molecule type" value="Genomic_DNA"/>
</dbReference>